<sequence length="169" mass="19326">MKILVFSDTHGETDRAEDVIRNSNGIDLVIHLGDYFRDAQKLSNMFPQIPFEYVYGNSDFMIGSVAAEKILEYCGKRILITHGHRYSVNWDYSKLYKKAEDTKVDMILFGHTHIAHIEDRGSCILLNPGSISDPRDDSRESYAIITLDENSIQPVICTYKRFMVKTAAK</sequence>
<evidence type="ECO:0000313" key="4">
    <source>
        <dbReference type="EMBL" id="PNU01532.1"/>
    </source>
</evidence>
<dbReference type="InterPro" id="IPR041802">
    <property type="entry name" value="MPP_YfcE"/>
</dbReference>
<dbReference type="InterPro" id="IPR024654">
    <property type="entry name" value="Calcineurin-like_PHP_lpxH"/>
</dbReference>
<dbReference type="EC" id="3.1.4.-" evidence="2"/>
<reference evidence="4 5" key="1">
    <citation type="submission" date="2017-06" db="EMBL/GenBank/DDBJ databases">
        <title>Investigating the central metabolism of Clostridium thermosuccinogenes.</title>
        <authorList>
            <person name="Koendjbiharie J.G."/>
            <person name="van Kranenburg R."/>
        </authorList>
    </citation>
    <scope>NUCLEOTIDE SEQUENCE [LARGE SCALE GENOMIC DNA]</scope>
    <source>
        <strain evidence="4 5">DSM 5806</strain>
    </source>
</reference>
<comment type="cofactor">
    <cofactor evidence="2">
        <name>a divalent metal cation</name>
        <dbReference type="ChEBI" id="CHEBI:60240"/>
    </cofactor>
</comment>
<keyword evidence="5" id="KW-1185">Reference proteome</keyword>
<proteinExistence type="inferred from homology"/>
<dbReference type="AlphaFoldDB" id="A0A2K2FN45"/>
<name>A0A2K2FN45_9CLOT</name>
<dbReference type="Proteomes" id="UP000236151">
    <property type="component" value="Unassembled WGS sequence"/>
</dbReference>
<protein>
    <recommendedName>
        <fullName evidence="2">Phosphoesterase</fullName>
        <ecNumber evidence="2">3.1.4.-</ecNumber>
    </recommendedName>
</protein>
<dbReference type="OrthoDB" id="9800565at2"/>
<dbReference type="KEGG" id="cthd:CDO33_16545"/>
<organism evidence="4 5">
    <name type="scientific">Clostridium thermosuccinogenes</name>
    <dbReference type="NCBI Taxonomy" id="84032"/>
    <lineage>
        <taxon>Bacteria</taxon>
        <taxon>Bacillati</taxon>
        <taxon>Bacillota</taxon>
        <taxon>Clostridia</taxon>
        <taxon>Eubacteriales</taxon>
        <taxon>Clostridiaceae</taxon>
        <taxon>Clostridium</taxon>
    </lineage>
</organism>
<dbReference type="InterPro" id="IPR029052">
    <property type="entry name" value="Metallo-depent_PP-like"/>
</dbReference>
<gene>
    <name evidence="4" type="ORF">CDQ84_00555</name>
</gene>
<dbReference type="GO" id="GO:0046872">
    <property type="term" value="F:metal ion binding"/>
    <property type="evidence" value="ECO:0007669"/>
    <property type="project" value="UniProtKB-KW"/>
</dbReference>
<evidence type="ECO:0000313" key="5">
    <source>
        <dbReference type="Proteomes" id="UP000236151"/>
    </source>
</evidence>
<dbReference type="SUPFAM" id="SSF56300">
    <property type="entry name" value="Metallo-dependent phosphatases"/>
    <property type="match status" value="1"/>
</dbReference>
<comment type="caution">
    <text evidence="4">The sequence shown here is derived from an EMBL/GenBank/DDBJ whole genome shotgun (WGS) entry which is preliminary data.</text>
</comment>
<keyword evidence="2" id="KW-0479">Metal-binding</keyword>
<dbReference type="EMBL" id="NIOJ01000001">
    <property type="protein sequence ID" value="PNU01532.1"/>
    <property type="molecule type" value="Genomic_DNA"/>
</dbReference>
<dbReference type="InterPro" id="IPR000979">
    <property type="entry name" value="Phosphodiesterase_MJ0936/Vps29"/>
</dbReference>
<dbReference type="PANTHER" id="PTHR11124">
    <property type="entry name" value="VACUOLAR SORTING PROTEIN VPS29"/>
    <property type="match status" value="1"/>
</dbReference>
<dbReference type="Gene3D" id="3.60.21.10">
    <property type="match status" value="1"/>
</dbReference>
<evidence type="ECO:0000259" key="3">
    <source>
        <dbReference type="Pfam" id="PF12850"/>
    </source>
</evidence>
<dbReference type="GO" id="GO:0016787">
    <property type="term" value="F:hydrolase activity"/>
    <property type="evidence" value="ECO:0007669"/>
    <property type="project" value="UniProtKB-UniRule"/>
</dbReference>
<evidence type="ECO:0000256" key="2">
    <source>
        <dbReference type="RuleBase" id="RU362039"/>
    </source>
</evidence>
<dbReference type="CDD" id="cd00841">
    <property type="entry name" value="MPP_YfcE"/>
    <property type="match status" value="1"/>
</dbReference>
<evidence type="ECO:0000256" key="1">
    <source>
        <dbReference type="ARBA" id="ARBA00008950"/>
    </source>
</evidence>
<feature type="domain" description="Calcineurin-like phosphoesterase" evidence="3">
    <location>
        <begin position="1"/>
        <end position="149"/>
    </location>
</feature>
<dbReference type="Pfam" id="PF12850">
    <property type="entry name" value="Metallophos_2"/>
    <property type="match status" value="1"/>
</dbReference>
<accession>A0A2K2FN45</accession>
<dbReference type="NCBIfam" id="TIGR00040">
    <property type="entry name" value="yfcE"/>
    <property type="match status" value="1"/>
</dbReference>
<dbReference type="RefSeq" id="WP_103079761.1">
    <property type="nucleotide sequence ID" value="NZ_CP021850.1"/>
</dbReference>
<comment type="similarity">
    <text evidence="1 2">Belongs to the metallophosphoesterase superfamily. YfcE family.</text>
</comment>